<keyword evidence="2 3" id="KW-0040">ANK repeat</keyword>
<protein>
    <submittedName>
        <fullName evidence="4">Uncharacterized protein</fullName>
    </submittedName>
</protein>
<evidence type="ECO:0000256" key="1">
    <source>
        <dbReference type="ARBA" id="ARBA00022737"/>
    </source>
</evidence>
<dbReference type="InterPro" id="IPR002110">
    <property type="entry name" value="Ankyrin_rpt"/>
</dbReference>
<dbReference type="OrthoDB" id="19174at2759"/>
<dbReference type="Gene3D" id="1.25.40.20">
    <property type="entry name" value="Ankyrin repeat-containing domain"/>
    <property type="match status" value="1"/>
</dbReference>
<dbReference type="AlphaFoldDB" id="A0A1D1VRD4"/>
<gene>
    <name evidence="4" type="primary">RvY_13938</name>
    <name evidence="4" type="synonym">RvY_13938.1</name>
    <name evidence="4" type="ORF">RvY_13938-1</name>
</gene>
<reference evidence="4 5" key="1">
    <citation type="journal article" date="2016" name="Nat. Commun.">
        <title>Extremotolerant tardigrade genome and improved radiotolerance of human cultured cells by tardigrade-unique protein.</title>
        <authorList>
            <person name="Hashimoto T."/>
            <person name="Horikawa D.D."/>
            <person name="Saito Y."/>
            <person name="Kuwahara H."/>
            <person name="Kozuka-Hata H."/>
            <person name="Shin-I T."/>
            <person name="Minakuchi Y."/>
            <person name="Ohishi K."/>
            <person name="Motoyama A."/>
            <person name="Aizu T."/>
            <person name="Enomoto A."/>
            <person name="Kondo K."/>
            <person name="Tanaka S."/>
            <person name="Hara Y."/>
            <person name="Koshikawa S."/>
            <person name="Sagara H."/>
            <person name="Miura T."/>
            <person name="Yokobori S."/>
            <person name="Miyagawa K."/>
            <person name="Suzuki Y."/>
            <person name="Kubo T."/>
            <person name="Oyama M."/>
            <person name="Kohara Y."/>
            <person name="Fujiyama A."/>
            <person name="Arakawa K."/>
            <person name="Katayama T."/>
            <person name="Toyoda A."/>
            <person name="Kunieda T."/>
        </authorList>
    </citation>
    <scope>NUCLEOTIDE SEQUENCE [LARGE SCALE GENOMIC DNA]</scope>
    <source>
        <strain evidence="4 5">YOKOZUNA-1</strain>
    </source>
</reference>
<keyword evidence="5" id="KW-1185">Reference proteome</keyword>
<dbReference type="STRING" id="947166.A0A1D1VRD4"/>
<dbReference type="SUPFAM" id="SSF48403">
    <property type="entry name" value="Ankyrin repeat"/>
    <property type="match status" value="1"/>
</dbReference>
<accession>A0A1D1VRD4</accession>
<evidence type="ECO:0000313" key="4">
    <source>
        <dbReference type="EMBL" id="GAV03531.1"/>
    </source>
</evidence>
<organism evidence="4 5">
    <name type="scientific">Ramazzottius varieornatus</name>
    <name type="common">Water bear</name>
    <name type="synonym">Tardigrade</name>
    <dbReference type="NCBI Taxonomy" id="947166"/>
    <lineage>
        <taxon>Eukaryota</taxon>
        <taxon>Metazoa</taxon>
        <taxon>Ecdysozoa</taxon>
        <taxon>Tardigrada</taxon>
        <taxon>Eutardigrada</taxon>
        <taxon>Parachela</taxon>
        <taxon>Hypsibioidea</taxon>
        <taxon>Ramazzottiidae</taxon>
        <taxon>Ramazzottius</taxon>
    </lineage>
</organism>
<dbReference type="SMART" id="SM00248">
    <property type="entry name" value="ANK"/>
    <property type="match status" value="4"/>
</dbReference>
<dbReference type="InterPro" id="IPR036770">
    <property type="entry name" value="Ankyrin_rpt-contain_sf"/>
</dbReference>
<keyword evidence="1" id="KW-0677">Repeat</keyword>
<dbReference type="PANTHER" id="PTHR24189">
    <property type="entry name" value="MYOTROPHIN"/>
    <property type="match status" value="1"/>
</dbReference>
<dbReference type="InterPro" id="IPR050745">
    <property type="entry name" value="Multifunctional_regulatory"/>
</dbReference>
<dbReference type="PANTHER" id="PTHR24189:SF73">
    <property type="entry name" value="ANKYRIN REPEAT AND SOCS BOX-CONTAINING 15B"/>
    <property type="match status" value="1"/>
</dbReference>
<dbReference type="PROSITE" id="PS50297">
    <property type="entry name" value="ANK_REP_REGION"/>
    <property type="match status" value="1"/>
</dbReference>
<comment type="caution">
    <text evidence="4">The sequence shown here is derived from an EMBL/GenBank/DDBJ whole genome shotgun (WGS) entry which is preliminary data.</text>
</comment>
<dbReference type="Pfam" id="PF00023">
    <property type="entry name" value="Ank"/>
    <property type="match status" value="1"/>
</dbReference>
<evidence type="ECO:0000256" key="2">
    <source>
        <dbReference type="ARBA" id="ARBA00023043"/>
    </source>
</evidence>
<dbReference type="Pfam" id="PF12796">
    <property type="entry name" value="Ank_2"/>
    <property type="match status" value="1"/>
</dbReference>
<proteinExistence type="predicted"/>
<feature type="repeat" description="ANK" evidence="3">
    <location>
        <begin position="115"/>
        <end position="147"/>
    </location>
</feature>
<name>A0A1D1VRD4_RAMVA</name>
<evidence type="ECO:0000256" key="3">
    <source>
        <dbReference type="PROSITE-ProRule" id="PRU00023"/>
    </source>
</evidence>
<dbReference type="PRINTS" id="PR01415">
    <property type="entry name" value="ANKYRIN"/>
</dbReference>
<sequence length="217" mass="24177">MDEELLQEETEESLERKMQEIMSCLESYNMENEESDEECEVDPLTIKDIAERFLYAAEKNHLDLVRSLLDENPSLLHASDSDGYTALHRASYNDHAEMAAELIFRHASVRARTNDGWEPLHSAARWNCPATAKILLHNGADVNAVTNNGLTALHLAASNRQAGDMILCLLSHPCIDVSLKSAAGETALIIARRSGPYSKYFDSVPETGDCFTRQPNI</sequence>
<evidence type="ECO:0000313" key="5">
    <source>
        <dbReference type="Proteomes" id="UP000186922"/>
    </source>
</evidence>
<dbReference type="EMBL" id="BDGG01000009">
    <property type="protein sequence ID" value="GAV03531.1"/>
    <property type="molecule type" value="Genomic_DNA"/>
</dbReference>
<dbReference type="Proteomes" id="UP000186922">
    <property type="component" value="Unassembled WGS sequence"/>
</dbReference>
<feature type="repeat" description="ANK" evidence="3">
    <location>
        <begin position="82"/>
        <end position="114"/>
    </location>
</feature>
<dbReference type="PROSITE" id="PS50088">
    <property type="entry name" value="ANK_REPEAT"/>
    <property type="match status" value="2"/>
</dbReference>